<keyword evidence="7" id="KW-1133">Transmembrane helix</keyword>
<keyword evidence="4 6" id="KW-0862">Zinc</keyword>
<dbReference type="PANTHER" id="PTHR22726">
    <property type="entry name" value="METALLOENDOPEPTIDASE OMA1"/>
    <property type="match status" value="1"/>
</dbReference>
<dbReference type="CDD" id="cd07332">
    <property type="entry name" value="M48C_Oma1_like"/>
    <property type="match status" value="1"/>
</dbReference>
<evidence type="ECO:0000256" key="2">
    <source>
        <dbReference type="ARBA" id="ARBA00022723"/>
    </source>
</evidence>
<name>A0A918SB54_9HYPH</name>
<comment type="caution">
    <text evidence="9">The sequence shown here is derived from an EMBL/GenBank/DDBJ whole genome shotgun (WGS) entry which is preliminary data.</text>
</comment>
<keyword evidence="1 6" id="KW-0645">Protease</keyword>
<feature type="transmembrane region" description="Helical" evidence="7">
    <location>
        <begin position="100"/>
        <end position="123"/>
    </location>
</feature>
<keyword evidence="3 6" id="KW-0378">Hydrolase</keyword>
<proteinExistence type="inferred from homology"/>
<dbReference type="Proteomes" id="UP000646579">
    <property type="component" value="Unassembled WGS sequence"/>
</dbReference>
<dbReference type="GO" id="GO:0051603">
    <property type="term" value="P:proteolysis involved in protein catabolic process"/>
    <property type="evidence" value="ECO:0007669"/>
    <property type="project" value="TreeGrafter"/>
</dbReference>
<keyword evidence="7" id="KW-0472">Membrane</keyword>
<evidence type="ECO:0000256" key="1">
    <source>
        <dbReference type="ARBA" id="ARBA00022670"/>
    </source>
</evidence>
<sequence length="373" mass="40274">MRAGARYHDGRTAAVHDVDVFISPGAVTILERETSDVISVWDKAKVYPVYSSEGHLRIGTEEMSSGARLIFTGRHVDAVRAALPALARHRMMRKRQQMRIAGFGTLALVSVVAGYIFGIPLLAERLVAAMPPEWEEQVGETVADQIEVSFAGSEGGVFERCDPDPDSLANRAIRRFTDEVMSQGSTPFRVDVAVMRSDIPNAIALPGGQVYYFSALLEETRTADEFAGVLAHELGHVEHRHGMEQLISTAGTGALIGFILGDLTGASVAAGIGSAMIDTRFSREAEREADRFSAAAAGRLGYNPAAFADLLDRVSQEDGYGSAFALLSTHPLTTERRETLQALAEEENEATAPFTKSEWRAIRAMCSTGSDAP</sequence>
<dbReference type="PANTHER" id="PTHR22726:SF1">
    <property type="entry name" value="METALLOENDOPEPTIDASE OMA1, MITOCHONDRIAL"/>
    <property type="match status" value="1"/>
</dbReference>
<dbReference type="AlphaFoldDB" id="A0A918SB54"/>
<keyword evidence="10" id="KW-1185">Reference proteome</keyword>
<dbReference type="RefSeq" id="WP_189426283.1">
    <property type="nucleotide sequence ID" value="NZ_BMZE01000003.1"/>
</dbReference>
<protein>
    <submittedName>
        <fullName evidence="9">Metalloendopeptidase</fullName>
    </submittedName>
</protein>
<evidence type="ECO:0000256" key="5">
    <source>
        <dbReference type="ARBA" id="ARBA00023049"/>
    </source>
</evidence>
<keyword evidence="2" id="KW-0479">Metal-binding</keyword>
<evidence type="ECO:0000256" key="7">
    <source>
        <dbReference type="SAM" id="Phobius"/>
    </source>
</evidence>
<comment type="cofactor">
    <cofactor evidence="6">
        <name>Zn(2+)</name>
        <dbReference type="ChEBI" id="CHEBI:29105"/>
    </cofactor>
    <text evidence="6">Binds 1 zinc ion per subunit.</text>
</comment>
<organism evidence="9 10">
    <name type="scientific">Devosia pacifica</name>
    <dbReference type="NCBI Taxonomy" id="1335967"/>
    <lineage>
        <taxon>Bacteria</taxon>
        <taxon>Pseudomonadati</taxon>
        <taxon>Pseudomonadota</taxon>
        <taxon>Alphaproteobacteria</taxon>
        <taxon>Hyphomicrobiales</taxon>
        <taxon>Devosiaceae</taxon>
        <taxon>Devosia</taxon>
    </lineage>
</organism>
<dbReference type="InterPro" id="IPR001915">
    <property type="entry name" value="Peptidase_M48"/>
</dbReference>
<dbReference type="InterPro" id="IPR051156">
    <property type="entry name" value="Mito/Outer_Membr_Metalloprot"/>
</dbReference>
<dbReference type="EMBL" id="BMZE01000003">
    <property type="protein sequence ID" value="GHA30119.1"/>
    <property type="molecule type" value="Genomic_DNA"/>
</dbReference>
<dbReference type="Gene3D" id="3.30.2010.10">
    <property type="entry name" value="Metalloproteases ('zincins'), catalytic domain"/>
    <property type="match status" value="1"/>
</dbReference>
<keyword evidence="5 6" id="KW-0482">Metalloprotease</keyword>
<evidence type="ECO:0000313" key="10">
    <source>
        <dbReference type="Proteomes" id="UP000646579"/>
    </source>
</evidence>
<accession>A0A918SB54</accession>
<feature type="domain" description="Peptidase M48" evidence="8">
    <location>
        <begin position="169"/>
        <end position="342"/>
    </location>
</feature>
<reference evidence="9" key="1">
    <citation type="journal article" date="2014" name="Int. J. Syst. Evol. Microbiol.">
        <title>Complete genome sequence of Corynebacterium casei LMG S-19264T (=DSM 44701T), isolated from a smear-ripened cheese.</title>
        <authorList>
            <consortium name="US DOE Joint Genome Institute (JGI-PGF)"/>
            <person name="Walter F."/>
            <person name="Albersmeier A."/>
            <person name="Kalinowski J."/>
            <person name="Ruckert C."/>
        </authorList>
    </citation>
    <scope>NUCLEOTIDE SEQUENCE</scope>
    <source>
        <strain evidence="9">KCTC 32437</strain>
    </source>
</reference>
<evidence type="ECO:0000256" key="3">
    <source>
        <dbReference type="ARBA" id="ARBA00022801"/>
    </source>
</evidence>
<evidence type="ECO:0000259" key="8">
    <source>
        <dbReference type="Pfam" id="PF01435"/>
    </source>
</evidence>
<comment type="similarity">
    <text evidence="6">Belongs to the peptidase M48 family.</text>
</comment>
<dbReference type="GO" id="GO:0016020">
    <property type="term" value="C:membrane"/>
    <property type="evidence" value="ECO:0007669"/>
    <property type="project" value="TreeGrafter"/>
</dbReference>
<evidence type="ECO:0000256" key="6">
    <source>
        <dbReference type="RuleBase" id="RU003983"/>
    </source>
</evidence>
<reference evidence="9" key="2">
    <citation type="submission" date="2020-09" db="EMBL/GenBank/DDBJ databases">
        <authorList>
            <person name="Sun Q."/>
            <person name="Kim S."/>
        </authorList>
    </citation>
    <scope>NUCLEOTIDE SEQUENCE</scope>
    <source>
        <strain evidence="9">KCTC 32437</strain>
    </source>
</reference>
<keyword evidence="7" id="KW-0812">Transmembrane</keyword>
<gene>
    <name evidence="9" type="ORF">GCM10007989_27250</name>
</gene>
<evidence type="ECO:0000256" key="4">
    <source>
        <dbReference type="ARBA" id="ARBA00022833"/>
    </source>
</evidence>
<dbReference type="Pfam" id="PF01435">
    <property type="entry name" value="Peptidase_M48"/>
    <property type="match status" value="1"/>
</dbReference>
<dbReference type="GO" id="GO:0046872">
    <property type="term" value="F:metal ion binding"/>
    <property type="evidence" value="ECO:0007669"/>
    <property type="project" value="UniProtKB-KW"/>
</dbReference>
<evidence type="ECO:0000313" key="9">
    <source>
        <dbReference type="EMBL" id="GHA30119.1"/>
    </source>
</evidence>
<dbReference type="GO" id="GO:0004222">
    <property type="term" value="F:metalloendopeptidase activity"/>
    <property type="evidence" value="ECO:0007669"/>
    <property type="project" value="InterPro"/>
</dbReference>